<accession>A0AA88ANT3</accession>
<dbReference type="Proteomes" id="UP001187192">
    <property type="component" value="Unassembled WGS sequence"/>
</dbReference>
<comment type="caution">
    <text evidence="2">The sequence shown here is derived from an EMBL/GenBank/DDBJ whole genome shotgun (WGS) entry which is preliminary data.</text>
</comment>
<proteinExistence type="predicted"/>
<evidence type="ECO:0000313" key="3">
    <source>
        <dbReference type="Proteomes" id="UP001187192"/>
    </source>
</evidence>
<evidence type="ECO:0000313" key="2">
    <source>
        <dbReference type="EMBL" id="GMN56060.1"/>
    </source>
</evidence>
<dbReference type="AlphaFoldDB" id="A0AA88ANT3"/>
<evidence type="ECO:0000256" key="1">
    <source>
        <dbReference type="SAM" id="MobiDB-lite"/>
    </source>
</evidence>
<dbReference type="EMBL" id="BTGU01000061">
    <property type="protein sequence ID" value="GMN56060.1"/>
    <property type="molecule type" value="Genomic_DNA"/>
</dbReference>
<protein>
    <submittedName>
        <fullName evidence="2">Uncharacterized protein</fullName>
    </submittedName>
</protein>
<feature type="region of interest" description="Disordered" evidence="1">
    <location>
        <begin position="92"/>
        <end position="118"/>
    </location>
</feature>
<name>A0AA88ANT3_FICCA</name>
<reference evidence="2" key="1">
    <citation type="submission" date="2023-07" db="EMBL/GenBank/DDBJ databases">
        <title>draft genome sequence of fig (Ficus carica).</title>
        <authorList>
            <person name="Takahashi T."/>
            <person name="Nishimura K."/>
        </authorList>
    </citation>
    <scope>NUCLEOTIDE SEQUENCE</scope>
</reference>
<gene>
    <name evidence="2" type="ORF">TIFTF001_025199</name>
</gene>
<sequence>MKEEWVLGSGRGRSAFRIGEGSGILCRRLLVSRETEAFLKRSKLTSEGKLRSEKNPFLSSIRSGRATWGLGQAIRRHENKLHRYKKRMARMRGMKRKAEVTGLTNEEHDENPNVNRYSTEREEAIQLKIL</sequence>
<keyword evidence="3" id="KW-1185">Reference proteome</keyword>
<organism evidence="2 3">
    <name type="scientific">Ficus carica</name>
    <name type="common">Common fig</name>
    <dbReference type="NCBI Taxonomy" id="3494"/>
    <lineage>
        <taxon>Eukaryota</taxon>
        <taxon>Viridiplantae</taxon>
        <taxon>Streptophyta</taxon>
        <taxon>Embryophyta</taxon>
        <taxon>Tracheophyta</taxon>
        <taxon>Spermatophyta</taxon>
        <taxon>Magnoliopsida</taxon>
        <taxon>eudicotyledons</taxon>
        <taxon>Gunneridae</taxon>
        <taxon>Pentapetalae</taxon>
        <taxon>rosids</taxon>
        <taxon>fabids</taxon>
        <taxon>Rosales</taxon>
        <taxon>Moraceae</taxon>
        <taxon>Ficeae</taxon>
        <taxon>Ficus</taxon>
    </lineage>
</organism>